<dbReference type="EMBL" id="WWCS01000024">
    <property type="protein sequence ID" value="MYN42731.1"/>
    <property type="molecule type" value="Genomic_DNA"/>
</dbReference>
<protein>
    <submittedName>
        <fullName evidence="1">P22 coat - protein 5 family protein</fullName>
    </submittedName>
</protein>
<proteinExistence type="predicted"/>
<sequence length="389" mass="40153">MGILTLNGLIPTIYEAMDTVSRELVGFIPAVSRDSTAERAAVGQVVMSPVVGALPAEDLVAAAYAPMAPDRPIGNVQMTISKARSVPFGITGEETRGLQSAGTLGTINRDSIVQAFRTLTNEVETDLAALHIYASRAYGTAGTTPFGIATDLSDFAQSRKILDDNGVPQSDLHMVLGSSAVANIRGKQSGLFKVNEAGNDDLLRRGALGSVEGFDLHNSGQVKKSVTAGTAAGATTNATGYAVGATVITIASAGTGAVISGDIMTVAGDTEKYVIVSGDADVSNGGTITIAEPGLQKAIPAAATALTLIAATTRNMFFHRSAIQLATRAPAMPEGGDSADDVVLITDPYSGLTYEFALYRGKRSVRWEVNLAWGVKAVASRHIGLLIGG</sequence>
<dbReference type="Proteomes" id="UP000466332">
    <property type="component" value="Unassembled WGS sequence"/>
</dbReference>
<gene>
    <name evidence="1" type="ORF">GTP55_25640</name>
</gene>
<organism evidence="1 2">
    <name type="scientific">Duganella margarita</name>
    <dbReference type="NCBI Taxonomy" id="2692170"/>
    <lineage>
        <taxon>Bacteria</taxon>
        <taxon>Pseudomonadati</taxon>
        <taxon>Pseudomonadota</taxon>
        <taxon>Betaproteobacteria</taxon>
        <taxon>Burkholderiales</taxon>
        <taxon>Oxalobacteraceae</taxon>
        <taxon>Telluria group</taxon>
        <taxon>Duganella</taxon>
    </lineage>
</organism>
<keyword evidence="2" id="KW-1185">Reference proteome</keyword>
<accession>A0ABW9WNN2</accession>
<comment type="caution">
    <text evidence="1">The sequence shown here is derived from an EMBL/GenBank/DDBJ whole genome shotgun (WGS) entry which is preliminary data.</text>
</comment>
<name>A0ABW9WNN2_9BURK</name>
<reference evidence="1 2" key="1">
    <citation type="submission" date="2019-12" db="EMBL/GenBank/DDBJ databases">
        <title>Novel species isolated from a subtropical stream in China.</title>
        <authorList>
            <person name="Lu H."/>
        </authorList>
    </citation>
    <scope>NUCLEOTIDE SEQUENCE [LARGE SCALE GENOMIC DNA]</scope>
    <source>
        <strain evidence="1 2">FT109W</strain>
    </source>
</reference>
<evidence type="ECO:0000313" key="1">
    <source>
        <dbReference type="EMBL" id="MYN42731.1"/>
    </source>
</evidence>
<evidence type="ECO:0000313" key="2">
    <source>
        <dbReference type="Proteomes" id="UP000466332"/>
    </source>
</evidence>